<dbReference type="RefSeq" id="WP_254182256.1">
    <property type="nucleotide sequence ID" value="NZ_JANARS010000006.1"/>
</dbReference>
<feature type="transmembrane region" description="Helical" evidence="1">
    <location>
        <begin position="84"/>
        <end position="101"/>
    </location>
</feature>
<gene>
    <name evidence="2" type="ORF">NCI01_14745</name>
</gene>
<proteinExistence type="predicted"/>
<keyword evidence="1" id="KW-1133">Transmembrane helix</keyword>
<feature type="transmembrane region" description="Helical" evidence="1">
    <location>
        <begin position="12"/>
        <end position="32"/>
    </location>
</feature>
<protein>
    <recommendedName>
        <fullName evidence="4">RDD family protein</fullName>
    </recommendedName>
</protein>
<name>A0ABT1L0D1_9ACTN</name>
<keyword evidence="1" id="KW-0812">Transmembrane</keyword>
<evidence type="ECO:0000313" key="2">
    <source>
        <dbReference type="EMBL" id="MCP3423059.1"/>
    </source>
</evidence>
<comment type="caution">
    <text evidence="2">The sequence shown here is derived from an EMBL/GenBank/DDBJ whole genome shotgun (WGS) entry which is preliminary data.</text>
</comment>
<feature type="transmembrane region" description="Helical" evidence="1">
    <location>
        <begin position="107"/>
        <end position="126"/>
    </location>
</feature>
<keyword evidence="1" id="KW-0472">Membrane</keyword>
<dbReference type="Proteomes" id="UP001204524">
    <property type="component" value="Unassembled WGS sequence"/>
</dbReference>
<evidence type="ECO:0000256" key="1">
    <source>
        <dbReference type="SAM" id="Phobius"/>
    </source>
</evidence>
<evidence type="ECO:0008006" key="4">
    <source>
        <dbReference type="Google" id="ProtNLM"/>
    </source>
</evidence>
<feature type="transmembrane region" description="Helical" evidence="1">
    <location>
        <begin position="44"/>
        <end position="64"/>
    </location>
</feature>
<reference evidence="2 3" key="1">
    <citation type="submission" date="2022-06" db="EMBL/GenBank/DDBJ databases">
        <authorList>
            <person name="So Y."/>
        </authorList>
    </citation>
    <scope>NUCLEOTIDE SEQUENCE [LARGE SCALE GENOMIC DNA]</scope>
    <source>
        <strain evidence="2 3">STR3</strain>
    </source>
</reference>
<keyword evidence="3" id="KW-1185">Reference proteome</keyword>
<evidence type="ECO:0000313" key="3">
    <source>
        <dbReference type="Proteomes" id="UP001204524"/>
    </source>
</evidence>
<organism evidence="2 3">
    <name type="scientific">Nocardioides pinisoli</name>
    <dbReference type="NCBI Taxonomy" id="2950279"/>
    <lineage>
        <taxon>Bacteria</taxon>
        <taxon>Bacillati</taxon>
        <taxon>Actinomycetota</taxon>
        <taxon>Actinomycetes</taxon>
        <taxon>Propionibacteriales</taxon>
        <taxon>Nocardioidaceae</taxon>
        <taxon>Nocardioides</taxon>
    </lineage>
</organism>
<sequence>MTRAVAPSRTRGRWVEVVLDLVLAAVAALLGWSVVASDAGDLPAMQALAVYTFYAAAATLLLAIARARGTDAAVAVADLRHTTALDLGLLVLAGWLTVLGLRAGGDWVVPSLLVAAVGVFFLVRVVRRLST</sequence>
<dbReference type="EMBL" id="JANARS010000006">
    <property type="protein sequence ID" value="MCP3423059.1"/>
    <property type="molecule type" value="Genomic_DNA"/>
</dbReference>
<accession>A0ABT1L0D1</accession>